<protein>
    <submittedName>
        <fullName evidence="1">Uncharacterized protein</fullName>
    </submittedName>
</protein>
<reference evidence="1" key="2">
    <citation type="journal article" date="2015" name="Fish Shellfish Immunol.">
        <title>Early steps in the European eel (Anguilla anguilla)-Vibrio vulnificus interaction in the gills: Role of the RtxA13 toxin.</title>
        <authorList>
            <person name="Callol A."/>
            <person name="Pajuelo D."/>
            <person name="Ebbesson L."/>
            <person name="Teles M."/>
            <person name="MacKenzie S."/>
            <person name="Amaro C."/>
        </authorList>
    </citation>
    <scope>NUCLEOTIDE SEQUENCE</scope>
</reference>
<organism evidence="1">
    <name type="scientific">Anguilla anguilla</name>
    <name type="common">European freshwater eel</name>
    <name type="synonym">Muraena anguilla</name>
    <dbReference type="NCBI Taxonomy" id="7936"/>
    <lineage>
        <taxon>Eukaryota</taxon>
        <taxon>Metazoa</taxon>
        <taxon>Chordata</taxon>
        <taxon>Craniata</taxon>
        <taxon>Vertebrata</taxon>
        <taxon>Euteleostomi</taxon>
        <taxon>Actinopterygii</taxon>
        <taxon>Neopterygii</taxon>
        <taxon>Teleostei</taxon>
        <taxon>Anguilliformes</taxon>
        <taxon>Anguillidae</taxon>
        <taxon>Anguilla</taxon>
    </lineage>
</organism>
<sequence length="60" mass="6737">MLTLRSTYVDFKSRCVQLHDCRLKSVLATETAGQSSCTVMKTNPDTTKIYLQYCASIALM</sequence>
<reference evidence="1" key="1">
    <citation type="submission" date="2014-11" db="EMBL/GenBank/DDBJ databases">
        <authorList>
            <person name="Amaro Gonzalez C."/>
        </authorList>
    </citation>
    <scope>NUCLEOTIDE SEQUENCE</scope>
</reference>
<dbReference type="EMBL" id="GBXM01020440">
    <property type="protein sequence ID" value="JAH88137.1"/>
    <property type="molecule type" value="Transcribed_RNA"/>
</dbReference>
<dbReference type="AlphaFoldDB" id="A0A0E9WCQ0"/>
<name>A0A0E9WCQ0_ANGAN</name>
<accession>A0A0E9WCQ0</accession>
<evidence type="ECO:0000313" key="1">
    <source>
        <dbReference type="EMBL" id="JAH88137.1"/>
    </source>
</evidence>
<proteinExistence type="predicted"/>